<dbReference type="InterPro" id="IPR004387">
    <property type="entry name" value="Pept_M50_Zn"/>
</dbReference>
<keyword evidence="5 11" id="KW-0812">Transmembrane</keyword>
<keyword evidence="6 11" id="KW-0378">Hydrolase</keyword>
<dbReference type="SUPFAM" id="SSF50156">
    <property type="entry name" value="PDZ domain-like"/>
    <property type="match status" value="1"/>
</dbReference>
<keyword evidence="7 11" id="KW-0862">Zinc</keyword>
<sequence>MEFLGHIGQFGTGALGYLIPFLFVLTLVVFVHELGHFLVARWCGVSVKAFSIGFGPELVGFNDRHGTRWKISAIPLGGYVKFLGDEDGASTPDRQALDKMSDDERRDTFFGKSVWQRAAIVAAGPIANFILAIAIFAAIFTIYGRETTTARVDQVVAGSAADIAGFKPGDLILEIGGSKIESFNDLQRIVSTSADLPLTVLVQRGGSELTLQATPARREVTDRFGNVHRIGQLGLSRDASAANVKVERFALPQAILLGAKETWFVVDRTFAYIGGIFSGRESADELGGPIRVAQVSGQVATLGFVALVNLAAVLSVSIGLLNLFPVPMLDGGHLLFYAIEAVRGRPLSARAQDLGFRIGLAAVVMLMIFTTWNDIMHLTSL</sequence>
<comment type="caution">
    <text evidence="13">The sequence shown here is derived from an EMBL/GenBank/DDBJ whole genome shotgun (WGS) entry which is preliminary data.</text>
</comment>
<keyword evidence="11" id="KW-0479">Metal-binding</keyword>
<dbReference type="Pfam" id="PF02163">
    <property type="entry name" value="Peptidase_M50"/>
    <property type="match status" value="1"/>
</dbReference>
<feature type="transmembrane region" description="Helical" evidence="11">
    <location>
        <begin position="118"/>
        <end position="143"/>
    </location>
</feature>
<keyword evidence="14" id="KW-1185">Reference proteome</keyword>
<reference evidence="13 14" key="1">
    <citation type="submission" date="2023-07" db="EMBL/GenBank/DDBJ databases">
        <title>Genomic Encyclopedia of Type Strains, Phase IV (KMG-IV): sequencing the most valuable type-strain genomes for metagenomic binning, comparative biology and taxonomic classification.</title>
        <authorList>
            <person name="Goeker M."/>
        </authorList>
    </citation>
    <scope>NUCLEOTIDE SEQUENCE [LARGE SCALE GENOMIC DNA]</scope>
    <source>
        <strain evidence="13 14">B6-8</strain>
    </source>
</reference>
<keyword evidence="10 11" id="KW-0472">Membrane</keyword>
<evidence type="ECO:0000256" key="7">
    <source>
        <dbReference type="ARBA" id="ARBA00022833"/>
    </source>
</evidence>
<dbReference type="Pfam" id="PF17820">
    <property type="entry name" value="PDZ_6"/>
    <property type="match status" value="1"/>
</dbReference>
<comment type="cofactor">
    <cofactor evidence="1 11">
        <name>Zn(2+)</name>
        <dbReference type="ChEBI" id="CHEBI:29105"/>
    </cofactor>
</comment>
<feature type="transmembrane region" description="Helical" evidence="11">
    <location>
        <begin position="12"/>
        <end position="32"/>
    </location>
</feature>
<dbReference type="NCBIfam" id="TIGR00054">
    <property type="entry name" value="RIP metalloprotease RseP"/>
    <property type="match status" value="1"/>
</dbReference>
<evidence type="ECO:0000256" key="9">
    <source>
        <dbReference type="ARBA" id="ARBA00023049"/>
    </source>
</evidence>
<keyword evidence="4 13" id="KW-0645">Protease</keyword>
<evidence type="ECO:0000256" key="4">
    <source>
        <dbReference type="ARBA" id="ARBA00022670"/>
    </source>
</evidence>
<feature type="domain" description="PDZ" evidence="12">
    <location>
        <begin position="138"/>
        <end position="206"/>
    </location>
</feature>
<dbReference type="RefSeq" id="WP_266346932.1">
    <property type="nucleotide sequence ID" value="NZ_JAPKNG010000001.1"/>
</dbReference>
<dbReference type="Proteomes" id="UP001241603">
    <property type="component" value="Unassembled WGS sequence"/>
</dbReference>
<comment type="subcellular location">
    <subcellularLocation>
        <location evidence="2">Membrane</location>
        <topology evidence="2">Multi-pass membrane protein</topology>
    </subcellularLocation>
</comment>
<evidence type="ECO:0000256" key="6">
    <source>
        <dbReference type="ARBA" id="ARBA00022801"/>
    </source>
</evidence>
<keyword evidence="8 11" id="KW-1133">Transmembrane helix</keyword>
<evidence type="ECO:0000256" key="10">
    <source>
        <dbReference type="ARBA" id="ARBA00023136"/>
    </source>
</evidence>
<dbReference type="Gene3D" id="2.30.42.10">
    <property type="match status" value="1"/>
</dbReference>
<dbReference type="SMART" id="SM00228">
    <property type="entry name" value="PDZ"/>
    <property type="match status" value="1"/>
</dbReference>
<feature type="transmembrane region" description="Helical" evidence="11">
    <location>
        <begin position="354"/>
        <end position="372"/>
    </location>
</feature>
<dbReference type="PANTHER" id="PTHR42837">
    <property type="entry name" value="REGULATOR OF SIGMA-E PROTEASE RSEP"/>
    <property type="match status" value="1"/>
</dbReference>
<feature type="transmembrane region" description="Helical" evidence="11">
    <location>
        <begin position="299"/>
        <end position="318"/>
    </location>
</feature>
<proteinExistence type="inferred from homology"/>
<dbReference type="CDD" id="cd23081">
    <property type="entry name" value="cpPDZ_EcRseP-like"/>
    <property type="match status" value="1"/>
</dbReference>
<dbReference type="CDD" id="cd06163">
    <property type="entry name" value="S2P-M50_PDZ_RseP-like"/>
    <property type="match status" value="1"/>
</dbReference>
<dbReference type="EC" id="3.4.24.-" evidence="11"/>
<evidence type="ECO:0000256" key="5">
    <source>
        <dbReference type="ARBA" id="ARBA00022692"/>
    </source>
</evidence>
<dbReference type="InterPro" id="IPR036034">
    <property type="entry name" value="PDZ_sf"/>
</dbReference>
<evidence type="ECO:0000256" key="3">
    <source>
        <dbReference type="ARBA" id="ARBA00007931"/>
    </source>
</evidence>
<evidence type="ECO:0000313" key="13">
    <source>
        <dbReference type="EMBL" id="MDQ0435986.1"/>
    </source>
</evidence>
<evidence type="ECO:0000256" key="2">
    <source>
        <dbReference type="ARBA" id="ARBA00004141"/>
    </source>
</evidence>
<comment type="similarity">
    <text evidence="3 11">Belongs to the peptidase M50B family.</text>
</comment>
<keyword evidence="9 11" id="KW-0482">Metalloprotease</keyword>
<dbReference type="InterPro" id="IPR008915">
    <property type="entry name" value="Peptidase_M50"/>
</dbReference>
<dbReference type="GO" id="GO:0006508">
    <property type="term" value="P:proteolysis"/>
    <property type="evidence" value="ECO:0007669"/>
    <property type="project" value="UniProtKB-KW"/>
</dbReference>
<evidence type="ECO:0000313" key="14">
    <source>
        <dbReference type="Proteomes" id="UP001241603"/>
    </source>
</evidence>
<dbReference type="GO" id="GO:0008233">
    <property type="term" value="F:peptidase activity"/>
    <property type="evidence" value="ECO:0007669"/>
    <property type="project" value="UniProtKB-KW"/>
</dbReference>
<evidence type="ECO:0000256" key="1">
    <source>
        <dbReference type="ARBA" id="ARBA00001947"/>
    </source>
</evidence>
<dbReference type="InterPro" id="IPR001478">
    <property type="entry name" value="PDZ"/>
</dbReference>
<protein>
    <recommendedName>
        <fullName evidence="11">Zinc metalloprotease</fullName>
        <ecNumber evidence="11">3.4.24.-</ecNumber>
    </recommendedName>
</protein>
<gene>
    <name evidence="13" type="ORF">QO014_000356</name>
</gene>
<accession>A0ABU0H3D3</accession>
<evidence type="ECO:0000259" key="12">
    <source>
        <dbReference type="SMART" id="SM00228"/>
    </source>
</evidence>
<dbReference type="InterPro" id="IPR041489">
    <property type="entry name" value="PDZ_6"/>
</dbReference>
<dbReference type="PANTHER" id="PTHR42837:SF2">
    <property type="entry name" value="MEMBRANE METALLOPROTEASE ARASP2, CHLOROPLASTIC-RELATED"/>
    <property type="match status" value="1"/>
</dbReference>
<organism evidence="13 14">
    <name type="scientific">Kaistia dalseonensis</name>
    <dbReference type="NCBI Taxonomy" id="410840"/>
    <lineage>
        <taxon>Bacteria</taxon>
        <taxon>Pseudomonadati</taxon>
        <taxon>Pseudomonadota</taxon>
        <taxon>Alphaproteobacteria</taxon>
        <taxon>Hyphomicrobiales</taxon>
        <taxon>Kaistiaceae</taxon>
        <taxon>Kaistia</taxon>
    </lineage>
</organism>
<dbReference type="EMBL" id="JAUSVO010000001">
    <property type="protein sequence ID" value="MDQ0435986.1"/>
    <property type="molecule type" value="Genomic_DNA"/>
</dbReference>
<evidence type="ECO:0000256" key="8">
    <source>
        <dbReference type="ARBA" id="ARBA00022989"/>
    </source>
</evidence>
<name>A0ABU0H3D3_9HYPH</name>
<evidence type="ECO:0000256" key="11">
    <source>
        <dbReference type="RuleBase" id="RU362031"/>
    </source>
</evidence>